<gene>
    <name evidence="1" type="ORF">ACFL27_02750</name>
</gene>
<evidence type="ECO:0000313" key="2">
    <source>
        <dbReference type="Proteomes" id="UP001594351"/>
    </source>
</evidence>
<organism evidence="1 2">
    <name type="scientific">candidate division CSSED10-310 bacterium</name>
    <dbReference type="NCBI Taxonomy" id="2855610"/>
    <lineage>
        <taxon>Bacteria</taxon>
        <taxon>Bacteria division CSSED10-310</taxon>
    </lineage>
</organism>
<accession>A0ABV6YSC3</accession>
<keyword evidence="2" id="KW-1185">Reference proteome</keyword>
<name>A0ABV6YSC3_UNCC1</name>
<comment type="caution">
    <text evidence="1">The sequence shown here is derived from an EMBL/GenBank/DDBJ whole genome shotgun (WGS) entry which is preliminary data.</text>
</comment>
<reference evidence="1 2" key="1">
    <citation type="submission" date="2024-09" db="EMBL/GenBank/DDBJ databases">
        <title>Laminarin stimulates single cell rates of sulfate reduction while oxygen inhibits transcriptomic activity in coastal marine sediment.</title>
        <authorList>
            <person name="Lindsay M."/>
            <person name="Orcutt B."/>
            <person name="Emerson D."/>
            <person name="Stepanauskas R."/>
            <person name="D'Angelo T."/>
        </authorList>
    </citation>
    <scope>NUCLEOTIDE SEQUENCE [LARGE SCALE GENOMIC DNA]</scope>
    <source>
        <strain evidence="1">SAG AM-311-K15</strain>
    </source>
</reference>
<protein>
    <submittedName>
        <fullName evidence="1">Uncharacterized protein</fullName>
    </submittedName>
</protein>
<dbReference type="Proteomes" id="UP001594351">
    <property type="component" value="Unassembled WGS sequence"/>
</dbReference>
<evidence type="ECO:0000313" key="1">
    <source>
        <dbReference type="EMBL" id="MFC1849105.1"/>
    </source>
</evidence>
<dbReference type="EMBL" id="JBHPBY010000021">
    <property type="protein sequence ID" value="MFC1849105.1"/>
    <property type="molecule type" value="Genomic_DNA"/>
</dbReference>
<proteinExistence type="predicted"/>
<sequence>MSIVKISWVEQDVSEIELSPMERLMALTRLSENTPADEPWLAIFHPTSRSKKYYLMAISLDAYWRFSDDLIKDFSLECKKILEYFDHNEISEMRNEEISKGNPGDLFNAQERLLRLFVPSHFLPKAKKRILNIFQRIPGDLTEKAYSD</sequence>